<reference evidence="2" key="1">
    <citation type="journal article" date="2020" name="Nature">
        <title>Giant virus diversity and host interactions through global metagenomics.</title>
        <authorList>
            <person name="Schulz F."/>
            <person name="Roux S."/>
            <person name="Paez-Espino D."/>
            <person name="Jungbluth S."/>
            <person name="Walsh D.A."/>
            <person name="Denef V.J."/>
            <person name="McMahon K.D."/>
            <person name="Konstantinidis K.T."/>
            <person name="Eloe-Fadrosh E.A."/>
            <person name="Kyrpides N.C."/>
            <person name="Woyke T."/>
        </authorList>
    </citation>
    <scope>NUCLEOTIDE SEQUENCE</scope>
    <source>
        <strain evidence="2">GVMAG-M-3300020182-84</strain>
    </source>
</reference>
<evidence type="ECO:0000256" key="1">
    <source>
        <dbReference type="SAM" id="MobiDB-lite"/>
    </source>
</evidence>
<protein>
    <submittedName>
        <fullName evidence="2">Uncharacterized protein</fullName>
    </submittedName>
</protein>
<dbReference type="EMBL" id="MN739312">
    <property type="protein sequence ID" value="QHS98202.1"/>
    <property type="molecule type" value="Genomic_DNA"/>
</dbReference>
<name>A0A6C0C1M5_9ZZZZ</name>
<organism evidence="2">
    <name type="scientific">viral metagenome</name>
    <dbReference type="NCBI Taxonomy" id="1070528"/>
    <lineage>
        <taxon>unclassified sequences</taxon>
        <taxon>metagenomes</taxon>
        <taxon>organismal metagenomes</taxon>
    </lineage>
</organism>
<accession>A0A6C0C1M5</accession>
<feature type="region of interest" description="Disordered" evidence="1">
    <location>
        <begin position="654"/>
        <end position="707"/>
    </location>
</feature>
<proteinExistence type="predicted"/>
<feature type="compositionally biased region" description="Acidic residues" evidence="1">
    <location>
        <begin position="660"/>
        <end position="691"/>
    </location>
</feature>
<sequence>MIKVLINNLTEFSHCIVFSGGKKPKPDEIFSTIELAKIDVEKIKFIYSDMEIFEDDSIRIIKKKILKELTFFENISYDELYLYYESSISPSMKEIYNNVTNGGKNILYDYIFKQTLFNFKYNISNKHFENVGIKDIYDYNDFVKLELDKNIKFNKPLGMDFSHYTDYSFSANPLDVFYGSEEGVVERKTYENSSNNLLLNMDNNLLLNYNIVHNNIYLIIAPNLLENYNTAVQSYFIELYYPFLKKQNINNYDDLMNNKTMLLKKTKEIMKEKSFKYYDNIQLLHQIYENKKTPIKYLENGFNQINFIIHPPFKTNMPLENIFKLIHCDSNIPLIRFNPGKRKDNIFRVYSTYTSRTGKKVPFYSKNTVTSLLKQPRKHNSISFYSKTNDDTLIIDLLSNSSIIVDYNCKKILNIKQLEQTLKNKINIIIKSLNTILSQSGFSISNFENFKNESIELSTLKYYIYFESPSELKISKCKTLFSHIFNSLDSKDQKLIYKRVENFKNMDSVNTTINSVYKETNNERAVIKTLMENNAMTEEEATKKMNIFFDSFTRINGKYVNKSVSIAENPGFPTTLKFIPFENKSYFEIENISNLNYIHFINVYIDSLLRIIYGKEYLSGVNVSTIEDLCKEKKVEDESHVDVVVMTTEKPDMQPLTFVTEEEQDDDDDDDDDGIFFDDDDDDEEDEESDDGFAGGSGSPKKIDPASIDGMSLTRPNLFFQRLANKDPSLFLTKKDGKFESYSRMCLHSQLRQPVLLTQEEKDYIDINHPGSYKSSVAYGSDPKKQYHYICPRYWCLLTNTSMTEEEVKTGKCGKIIPFKANTVPKGHYVFEFNHPKVHQNSDGKYIDHMPSFLSKDKHPDNKCIPCCFADWTNKKKEKDTVQEKRIKSCAVDSTTKKDENKPVERVKQNISSLQYIIGFESFPLPDGRYGFLHPGIEKLLNIDYKTIVEPQNPAFIKKNKWATLRFGCENSENKSFMGCFSELHRINSKVGYKWTIQQLCDNLSEEIKLDDFIRYNNGSLVSSFKNRNNKIKEVNMGPYKDTKIYKSMNKMDEVQLNYLEETIIALENFKAFIKDPKSEIDHTFMWDILCDEQNPLGIEPVNLIILEMDFSDITNNVNILCPTNAYSSHVYDETRKNFILIKNGSYYELLSRIIFEATESSSIKGYHIFNPEEPELQEINTIMKTINNSMKNHCGPLDSKPNVYVYEKNMEAKMMIKQLLDINYEVEKQVINYQNKVIGLIVKMDKSDSRGFFVPTQPSIINKKIEYVTIDHDIWNDYKTTISNLKDLNSNNKNIKCLPRQKVVEDGMIVGLITETNQFIQIVPPYQNIDETYKIDLQPIYETNHILADKSLNTSHKHDNQRTTSVRNINLENNFYNAFKNIVRILIHKKGNSELFQQIKHFINHPKYYYKTKIIQLTKMIDFVIGKFIDFVDYDDNILNDIDQITTCFDNDINKKYCILKKDISVLLIPNKNLISGEENKTLYLERLSDEFIRNKSVQKYLLELESSIHVYANNYSINKDEFIILQQMLSDNYYDNISTISKDSVSKLNNYDLAQPSSSQYYSDKIVKKEEKNTSFIEKHSNCIQNISKTILQPVNGKWNSIFTFKSNEILFKRSNDYCSFALLQFLYGIYTKKYISIIEIKNKIWNEFYFLNMMSYSDKIYSILEKQGKKDIIKQIKSGKISLNSAIKEDGYFITDLDVWAFFNIVKIPVLLFSESNFQSMMTHTNWIINDTTLDNKHYFIRTNKDFEYSIIETPMQLKKLAHFSDKMKTISTNKSDDIIYNNININDYLELY</sequence>
<evidence type="ECO:0000313" key="2">
    <source>
        <dbReference type="EMBL" id="QHS98202.1"/>
    </source>
</evidence>